<dbReference type="PANTHER" id="PTHR10584">
    <property type="entry name" value="SUGAR KINASE"/>
    <property type="match status" value="1"/>
</dbReference>
<dbReference type="GO" id="GO:0005524">
    <property type="term" value="F:ATP binding"/>
    <property type="evidence" value="ECO:0007669"/>
    <property type="project" value="UniProtKB-UniRule"/>
</dbReference>
<dbReference type="PRINTS" id="PR00990">
    <property type="entry name" value="RIBOKINASE"/>
</dbReference>
<feature type="binding site" evidence="12">
    <location>
        <position position="320"/>
    </location>
    <ligand>
        <name>K(+)</name>
        <dbReference type="ChEBI" id="CHEBI:29103"/>
    </ligand>
</feature>
<dbReference type="UniPathway" id="UPA00916">
    <property type="reaction ID" value="UER00889"/>
</dbReference>
<feature type="binding site" evidence="12">
    <location>
        <position position="317"/>
    </location>
    <ligand>
        <name>K(+)</name>
        <dbReference type="ChEBI" id="CHEBI:29103"/>
    </ligand>
</feature>
<keyword evidence="12" id="KW-0539">Nucleus</keyword>
<comment type="subunit">
    <text evidence="12">Homodimer.</text>
</comment>
<feature type="region of interest" description="Disordered" evidence="13">
    <location>
        <begin position="583"/>
        <end position="604"/>
    </location>
</feature>
<dbReference type="InterPro" id="IPR011611">
    <property type="entry name" value="PfkB_dom"/>
</dbReference>
<comment type="similarity">
    <text evidence="12">Belongs to the carbohydrate kinase PfkB family. Ribokinase subfamily.</text>
</comment>
<comment type="subcellular location">
    <subcellularLocation>
        <location evidence="12">Cytoplasm</location>
    </subcellularLocation>
    <subcellularLocation>
        <location evidence="12">Nucleus</location>
    </subcellularLocation>
</comment>
<comment type="caution">
    <text evidence="16">The sequence shown here is derived from an EMBL/GenBank/DDBJ whole genome shotgun (WGS) entry which is preliminary data.</text>
</comment>
<keyword evidence="6 12" id="KW-0547">Nucleotide-binding</keyword>
<evidence type="ECO:0000256" key="5">
    <source>
        <dbReference type="ARBA" id="ARBA00022723"/>
    </source>
</evidence>
<dbReference type="Pfam" id="PF00294">
    <property type="entry name" value="PfkB"/>
    <property type="match status" value="1"/>
</dbReference>
<dbReference type="SUPFAM" id="SSF53613">
    <property type="entry name" value="Ribokinase-like"/>
    <property type="match status" value="1"/>
</dbReference>
<keyword evidence="7 12" id="KW-0418">Kinase</keyword>
<keyword evidence="9 12" id="KW-0460">Magnesium</keyword>
<feature type="binding site" evidence="12">
    <location>
        <begin position="250"/>
        <end position="255"/>
    </location>
    <ligand>
        <name>ATP</name>
        <dbReference type="ChEBI" id="CHEBI:30616"/>
    </ligand>
</feature>
<comment type="activity regulation">
    <text evidence="12">Activated by a monovalent cation that binds near, but not in, the active site. The most likely occupant of the site in vivo is potassium. Ion binding induces a conformational change that may alter substrate affinity.</text>
</comment>
<feature type="domain" description="Cell division control protein 73 C-terminal" evidence="15">
    <location>
        <begin position="673"/>
        <end position="830"/>
    </location>
</feature>
<dbReference type="GO" id="GO:0005737">
    <property type="term" value="C:cytoplasm"/>
    <property type="evidence" value="ECO:0007669"/>
    <property type="project" value="UniProtKB-SubCell"/>
</dbReference>
<dbReference type="InterPro" id="IPR038103">
    <property type="entry name" value="CDC73_C_sf"/>
</dbReference>
<proteinExistence type="inferred from homology"/>
<dbReference type="EC" id="2.7.1.15" evidence="2 12"/>
<feature type="compositionally biased region" description="Basic and acidic residues" evidence="13">
    <location>
        <begin position="396"/>
        <end position="412"/>
    </location>
</feature>
<dbReference type="Gene3D" id="3.40.1190.20">
    <property type="match status" value="1"/>
</dbReference>
<dbReference type="HAMAP" id="MF_01987">
    <property type="entry name" value="Ribokinase"/>
    <property type="match status" value="1"/>
</dbReference>
<comment type="pathway">
    <text evidence="12">Carbohydrate metabolism; D-ribose degradation; D-ribose 5-phosphate from beta-D-ribopyranose: step 2/2.</text>
</comment>
<dbReference type="InterPro" id="IPR002139">
    <property type="entry name" value="Ribo/fructo_kinase"/>
</dbReference>
<feature type="active site" description="Proton acceptor" evidence="12">
    <location>
        <position position="284"/>
    </location>
</feature>
<comment type="caution">
    <text evidence="12">Lacks conserved residue(s) required for the propagation of feature annotation.</text>
</comment>
<dbReference type="OrthoDB" id="2186602at2759"/>
<reference evidence="16 17" key="1">
    <citation type="journal article" date="2017" name="G3 (Bethesda)">
        <title>First Draft Genome Sequence of the Pathogenic Fungus Lomentospora prolificans (Formerly Scedosporium prolificans).</title>
        <authorList>
            <person name="Luo R."/>
            <person name="Zimin A."/>
            <person name="Workman R."/>
            <person name="Fan Y."/>
            <person name="Pertea G."/>
            <person name="Grossman N."/>
            <person name="Wear M.P."/>
            <person name="Jia B."/>
            <person name="Miller H."/>
            <person name="Casadevall A."/>
            <person name="Timp W."/>
            <person name="Zhang S.X."/>
            <person name="Salzberg S.L."/>
        </authorList>
    </citation>
    <scope>NUCLEOTIDE SEQUENCE [LARGE SCALE GENOMIC DNA]</scope>
    <source>
        <strain evidence="16 17">JHH-5317</strain>
    </source>
</reference>
<sequence>MAPTQGEEANAAPLPQITVVGSLSMDMNSYVKRIPRGGETIMGDFFASGIGGKGASQAVACARMAHVSPGHDPLERGPLAKVKMIGAVGNDVFGQHLISTLESQHVDCSDVWAIARQSTGVSISVVESNGEKRTIVTLNANKELTPSHIGDTIPGGKPDLIVLQLQINLETVLHTIATAKKQGVPVLLNPSPVRKLPGEVYQGLDHLIVNETECRMLLGHANPARELTQEDMRKAGFSFVKKGVRNVVITLGPRGAFYFNHQHEFGFVPAQFQGAVLDTTSAGDTFTGAYALGVVRNKESFNIAFAIEDGTHAAGWAVTETGAVSSIPHLNRLTLPNLRFDHSRRDELLAALRAAKNHLTGNISNDTAGSVMSLDRDPEEDSPSNNALSEDDLDPVPEKRPSENGDLAERPAKRICDAGAPISSHYPSLCDRVSQGGRRPSLTMASTNQDPLLLLRQSIAANRPSVPTSSTDPSAPEVPLSQATHLRFPHANDAVIPVAASTRFVTSGEKGVNVRSIYFAWLNREVAIPEYNASAAKLNAELAASGSEGSVHNLAFVERLDLIAWLEGASEESEYIKHLEGDKSGDATAKGAATAATGLTRSGRGTLDPRMAAIYNHERRMGDRNTVLRGVKPTDFSHVRKLATVFVQKKLQHPGTSSVADPTLSSQRSPARRPDPIILLSPSASSLLRMTNIRSFLEDGRFSPPEGPGTGTTMLHVTRMMRDIDPSRPIRFILVEGPEQFKPEYWNRVVAVFTTGQAWQFKSYKWPTPSELFKHVLGIYVGWKGDKPPETVSSWGHRVMACAVDRWRDAPDAARFRDKEVVEAIWKSIEGSMRAKGWKRDAAPARI</sequence>
<keyword evidence="17" id="KW-1185">Reference proteome</keyword>
<dbReference type="STRING" id="41688.A0A2N3N9H0"/>
<dbReference type="Proteomes" id="UP000233524">
    <property type="component" value="Unassembled WGS sequence"/>
</dbReference>
<dbReference type="InterPro" id="IPR029056">
    <property type="entry name" value="Ribokinase-like"/>
</dbReference>
<feature type="region of interest" description="Disordered" evidence="13">
    <location>
        <begin position="652"/>
        <end position="676"/>
    </location>
</feature>
<evidence type="ECO:0000256" key="1">
    <source>
        <dbReference type="ARBA" id="ARBA00005380"/>
    </source>
</evidence>
<evidence type="ECO:0000256" key="7">
    <source>
        <dbReference type="ARBA" id="ARBA00022777"/>
    </source>
</evidence>
<feature type="domain" description="Carbohydrate kinase PfkB" evidence="14">
    <location>
        <begin position="16"/>
        <end position="329"/>
    </location>
</feature>
<protein>
    <recommendedName>
        <fullName evidence="3 12">Ribokinase</fullName>
        <shortName evidence="12">RK</shortName>
        <ecNumber evidence="2 12">2.7.1.15</ecNumber>
    </recommendedName>
</protein>
<evidence type="ECO:0000256" key="12">
    <source>
        <dbReference type="HAMAP-Rule" id="MF_03215"/>
    </source>
</evidence>
<feature type="compositionally biased region" description="Low complexity" evidence="13">
    <location>
        <begin position="586"/>
        <end position="604"/>
    </location>
</feature>
<dbReference type="CDD" id="cd01174">
    <property type="entry name" value="ribokinase"/>
    <property type="match status" value="1"/>
</dbReference>
<gene>
    <name evidence="16" type="ORF">jhhlp_003635</name>
</gene>
<evidence type="ECO:0000313" key="17">
    <source>
        <dbReference type="Proteomes" id="UP000233524"/>
    </source>
</evidence>
<keyword evidence="10 12" id="KW-0630">Potassium</keyword>
<evidence type="ECO:0000256" key="13">
    <source>
        <dbReference type="SAM" id="MobiDB-lite"/>
    </source>
</evidence>
<feature type="binding site" evidence="12">
    <location>
        <position position="326"/>
    </location>
    <ligand>
        <name>K(+)</name>
        <dbReference type="ChEBI" id="CHEBI:29103"/>
    </ligand>
</feature>
<feature type="binding site" evidence="12">
    <location>
        <begin position="24"/>
        <end position="26"/>
    </location>
    <ligand>
        <name>substrate</name>
    </ligand>
</feature>
<evidence type="ECO:0000256" key="8">
    <source>
        <dbReference type="ARBA" id="ARBA00022840"/>
    </source>
</evidence>
<name>A0A2N3N9H0_9PEZI</name>
<dbReference type="InterPro" id="IPR002173">
    <property type="entry name" value="Carboh/pur_kinase_PfkB_CS"/>
</dbReference>
<dbReference type="GO" id="GO:0019303">
    <property type="term" value="P:D-ribose catabolic process"/>
    <property type="evidence" value="ECO:0007669"/>
    <property type="project" value="UniProtKB-UniRule"/>
</dbReference>
<dbReference type="PANTHER" id="PTHR10584:SF166">
    <property type="entry name" value="RIBOKINASE"/>
    <property type="match status" value="1"/>
</dbReference>
<feature type="binding site" evidence="12">
    <location>
        <position position="210"/>
    </location>
    <ligand>
        <name>ATP</name>
        <dbReference type="ChEBI" id="CHEBI:30616"/>
    </ligand>
</feature>
<dbReference type="InterPro" id="IPR011877">
    <property type="entry name" value="Ribokinase"/>
</dbReference>
<keyword evidence="11 12" id="KW-0119">Carbohydrate metabolism</keyword>
<evidence type="ECO:0000259" key="14">
    <source>
        <dbReference type="Pfam" id="PF00294"/>
    </source>
</evidence>
<organism evidence="16 17">
    <name type="scientific">Lomentospora prolificans</name>
    <dbReference type="NCBI Taxonomy" id="41688"/>
    <lineage>
        <taxon>Eukaryota</taxon>
        <taxon>Fungi</taxon>
        <taxon>Dikarya</taxon>
        <taxon>Ascomycota</taxon>
        <taxon>Pezizomycotina</taxon>
        <taxon>Sordariomycetes</taxon>
        <taxon>Hypocreomycetidae</taxon>
        <taxon>Microascales</taxon>
        <taxon>Microascaceae</taxon>
        <taxon>Lomentospora</taxon>
    </lineage>
</organism>
<feature type="binding site" evidence="12">
    <location>
        <begin position="283"/>
        <end position="284"/>
    </location>
    <ligand>
        <name>ATP</name>
        <dbReference type="ChEBI" id="CHEBI:30616"/>
    </ligand>
</feature>
<dbReference type="EMBL" id="NLAX01000010">
    <property type="protein sequence ID" value="PKS09022.1"/>
    <property type="molecule type" value="Genomic_DNA"/>
</dbReference>
<dbReference type="InParanoid" id="A0A2N3N9H0"/>
<evidence type="ECO:0000256" key="11">
    <source>
        <dbReference type="ARBA" id="ARBA00023277"/>
    </source>
</evidence>
<evidence type="ECO:0000256" key="3">
    <source>
        <dbReference type="ARBA" id="ARBA00016943"/>
    </source>
</evidence>
<keyword evidence="12" id="KW-0963">Cytoplasm</keyword>
<keyword evidence="8 12" id="KW-0067">ATP-binding</keyword>
<comment type="cofactor">
    <cofactor evidence="12">
        <name>Mg(2+)</name>
        <dbReference type="ChEBI" id="CHEBI:18420"/>
    </cofactor>
    <text evidence="12">Requires a divalent cation, most likely magnesium in vivo, as an electrophilic catalyst to aid phosphoryl group transfer. It is the chelate of the metal and the nucleotide that is the actual substrate.</text>
</comment>
<dbReference type="VEuPathDB" id="FungiDB:jhhlp_003635"/>
<dbReference type="GO" id="GO:0004747">
    <property type="term" value="F:ribokinase activity"/>
    <property type="evidence" value="ECO:0007669"/>
    <property type="project" value="UniProtKB-UniRule"/>
</dbReference>
<dbReference type="AlphaFoldDB" id="A0A2N3N9H0"/>
<evidence type="ECO:0000256" key="2">
    <source>
        <dbReference type="ARBA" id="ARBA00012035"/>
    </source>
</evidence>
<comment type="catalytic activity">
    <reaction evidence="12">
        <text>D-ribose + ATP = D-ribose 5-phosphate + ADP + H(+)</text>
        <dbReference type="Rhea" id="RHEA:13697"/>
        <dbReference type="ChEBI" id="CHEBI:15378"/>
        <dbReference type="ChEBI" id="CHEBI:30616"/>
        <dbReference type="ChEBI" id="CHEBI:47013"/>
        <dbReference type="ChEBI" id="CHEBI:78346"/>
        <dbReference type="ChEBI" id="CHEBI:456216"/>
        <dbReference type="EC" id="2.7.1.15"/>
    </reaction>
</comment>
<evidence type="ECO:0000256" key="10">
    <source>
        <dbReference type="ARBA" id="ARBA00022958"/>
    </source>
</evidence>
<feature type="binding site" evidence="12">
    <location>
        <position position="284"/>
    </location>
    <ligand>
        <name>substrate</name>
    </ligand>
</feature>
<feature type="binding site" evidence="12">
    <location>
        <position position="280"/>
    </location>
    <ligand>
        <name>K(+)</name>
        <dbReference type="ChEBI" id="CHEBI:29103"/>
    </ligand>
</feature>
<evidence type="ECO:0000313" key="16">
    <source>
        <dbReference type="EMBL" id="PKS09022.1"/>
    </source>
</evidence>
<comment type="function">
    <text evidence="12">Catalyzes the phosphorylation of ribose at O-5 in a reaction requiring ATP and magnesium. The resulting D-ribose-5-phosphate can then be used either for sythesis of nucleotides, histidine, and tryptophan, or as a component of the pentose phosphate pathway.</text>
</comment>
<evidence type="ECO:0000259" key="15">
    <source>
        <dbReference type="Pfam" id="PF05179"/>
    </source>
</evidence>
<feature type="compositionally biased region" description="Polar residues" evidence="13">
    <location>
        <begin position="361"/>
        <end position="370"/>
    </location>
</feature>
<accession>A0A2N3N9H0</accession>
<keyword evidence="5 12" id="KW-0479">Metal-binding</keyword>
<evidence type="ECO:0000256" key="6">
    <source>
        <dbReference type="ARBA" id="ARBA00022741"/>
    </source>
</evidence>
<dbReference type="Pfam" id="PF05179">
    <property type="entry name" value="CDC73_C"/>
    <property type="match status" value="1"/>
</dbReference>
<feature type="binding site" evidence="12">
    <location>
        <position position="322"/>
    </location>
    <ligand>
        <name>K(+)</name>
        <dbReference type="ChEBI" id="CHEBI:29103"/>
    </ligand>
</feature>
<dbReference type="GO" id="GO:0046872">
    <property type="term" value="F:metal ion binding"/>
    <property type="evidence" value="ECO:0007669"/>
    <property type="project" value="UniProtKB-KW"/>
</dbReference>
<feature type="binding site" evidence="12">
    <location>
        <position position="278"/>
    </location>
    <ligand>
        <name>K(+)</name>
        <dbReference type="ChEBI" id="CHEBI:29103"/>
    </ligand>
</feature>
<dbReference type="InterPro" id="IPR031336">
    <property type="entry name" value="CDC73_C"/>
</dbReference>
<keyword evidence="4 12" id="KW-0808">Transferase</keyword>
<dbReference type="GO" id="GO:0005634">
    <property type="term" value="C:nucleus"/>
    <property type="evidence" value="ECO:0007669"/>
    <property type="project" value="UniProtKB-SubCell"/>
</dbReference>
<evidence type="ECO:0000256" key="9">
    <source>
        <dbReference type="ARBA" id="ARBA00022842"/>
    </source>
</evidence>
<dbReference type="PROSITE" id="PS00584">
    <property type="entry name" value="PFKB_KINASES_2"/>
    <property type="match status" value="1"/>
</dbReference>
<dbReference type="FunFam" id="3.40.50.11990:FF:000003">
    <property type="entry name" value="Pol II transcription elongation factor subunit Cdc73"/>
    <property type="match status" value="1"/>
</dbReference>
<feature type="compositionally biased region" description="Polar residues" evidence="13">
    <location>
        <begin position="654"/>
        <end position="669"/>
    </location>
</feature>
<evidence type="ECO:0000256" key="4">
    <source>
        <dbReference type="ARBA" id="ARBA00022679"/>
    </source>
</evidence>
<feature type="region of interest" description="Disordered" evidence="13">
    <location>
        <begin position="361"/>
        <end position="412"/>
    </location>
</feature>
<comment type="similarity">
    <text evidence="1">Belongs to the carbohydrate kinase pfkB family.</text>
</comment>
<dbReference type="Gene3D" id="3.40.50.11990">
    <property type="entry name" value="RNA polymerase II accessory factor, Cdc73 C-terminal domain"/>
    <property type="match status" value="1"/>
</dbReference>